<dbReference type="RefSeq" id="WP_293927122.1">
    <property type="nucleotide sequence ID" value="NZ_CP137624.1"/>
</dbReference>
<keyword evidence="1 2" id="KW-0597">Phosphoprotein</keyword>
<evidence type="ECO:0000313" key="5">
    <source>
        <dbReference type="Proteomes" id="UP001322664"/>
    </source>
</evidence>
<dbReference type="InterPro" id="IPR001789">
    <property type="entry name" value="Sig_transdc_resp-reg_receiver"/>
</dbReference>
<evidence type="ECO:0000313" key="4">
    <source>
        <dbReference type="EMBL" id="WPK13314.1"/>
    </source>
</evidence>
<dbReference type="SUPFAM" id="SSF52172">
    <property type="entry name" value="CheY-like"/>
    <property type="match status" value="1"/>
</dbReference>
<dbReference type="Pfam" id="PF00072">
    <property type="entry name" value="Response_reg"/>
    <property type="match status" value="1"/>
</dbReference>
<name>A0ABZ0RYK0_9BACI</name>
<evidence type="ECO:0000256" key="1">
    <source>
        <dbReference type="ARBA" id="ARBA00022553"/>
    </source>
</evidence>
<keyword evidence="5" id="KW-1185">Reference proteome</keyword>
<proteinExistence type="predicted"/>
<evidence type="ECO:0000256" key="2">
    <source>
        <dbReference type="PROSITE-ProRule" id="PRU00169"/>
    </source>
</evidence>
<dbReference type="Gene3D" id="3.40.50.2300">
    <property type="match status" value="1"/>
</dbReference>
<dbReference type="InterPro" id="IPR011006">
    <property type="entry name" value="CheY-like_superfamily"/>
</dbReference>
<reference evidence="4 5" key="1">
    <citation type="submission" date="2023-09" db="EMBL/GenBank/DDBJ databases">
        <authorList>
            <person name="Page C.A."/>
            <person name="Perez-Diaz I.M."/>
        </authorList>
    </citation>
    <scope>NUCLEOTIDE SEQUENCE [LARGE SCALE GENOMIC DNA]</scope>
    <source>
        <strain evidence="4 5">Ll15</strain>
    </source>
</reference>
<gene>
    <name evidence="4" type="ORF">R6U77_06465</name>
</gene>
<dbReference type="EMBL" id="CP137624">
    <property type="protein sequence ID" value="WPK13314.1"/>
    <property type="molecule type" value="Genomic_DNA"/>
</dbReference>
<accession>A0ABZ0RYK0</accession>
<organism evidence="4 5">
    <name type="scientific">Lysinibacillus louembei</name>
    <dbReference type="NCBI Taxonomy" id="1470088"/>
    <lineage>
        <taxon>Bacteria</taxon>
        <taxon>Bacillati</taxon>
        <taxon>Bacillota</taxon>
        <taxon>Bacilli</taxon>
        <taxon>Bacillales</taxon>
        <taxon>Bacillaceae</taxon>
        <taxon>Lysinibacillus</taxon>
    </lineage>
</organism>
<dbReference type="SMART" id="SM00448">
    <property type="entry name" value="REC"/>
    <property type="match status" value="1"/>
</dbReference>
<protein>
    <submittedName>
        <fullName evidence="4">Response regulator</fullName>
    </submittedName>
</protein>
<dbReference type="PANTHER" id="PTHR44591:SF24">
    <property type="entry name" value="PROTEIN-GLUTAMATE METHYLESTERASE_PROTEIN-GLUTAMINE GLUTAMINASE 1"/>
    <property type="match status" value="1"/>
</dbReference>
<dbReference type="Proteomes" id="UP001322664">
    <property type="component" value="Chromosome"/>
</dbReference>
<dbReference type="PROSITE" id="PS50110">
    <property type="entry name" value="RESPONSE_REGULATORY"/>
    <property type="match status" value="1"/>
</dbReference>
<feature type="domain" description="Response regulatory" evidence="3">
    <location>
        <begin position="2"/>
        <end position="118"/>
    </location>
</feature>
<dbReference type="PANTHER" id="PTHR44591">
    <property type="entry name" value="STRESS RESPONSE REGULATOR PROTEIN 1"/>
    <property type="match status" value="1"/>
</dbReference>
<evidence type="ECO:0000259" key="3">
    <source>
        <dbReference type="PROSITE" id="PS50110"/>
    </source>
</evidence>
<feature type="modified residue" description="4-aspartylphosphate" evidence="2">
    <location>
        <position position="53"/>
    </location>
</feature>
<dbReference type="InterPro" id="IPR050595">
    <property type="entry name" value="Bact_response_regulator"/>
</dbReference>
<sequence length="119" mass="13244">MKILVVDDSAFSQKITIKTLKSIYPDAVYETADDGVECIEKYESFLPNLVFLDLLMPNMTGQEAIVKLLEKFPEAKVIVLSADVQATVREEVLAAGALKFINKPINVDKLGEIQSLIER</sequence>